<evidence type="ECO:0000313" key="5">
    <source>
        <dbReference type="EMBL" id="QEG22488.1"/>
    </source>
</evidence>
<dbReference type="InterPro" id="IPR039528">
    <property type="entry name" value="DPM1-like"/>
</dbReference>
<dbReference type="GO" id="GO:0009247">
    <property type="term" value="P:glycolipid biosynthetic process"/>
    <property type="evidence" value="ECO:0007669"/>
    <property type="project" value="TreeGrafter"/>
</dbReference>
<protein>
    <submittedName>
        <fullName evidence="5">Undecaprenyl-phosphate mannosyltransferase</fullName>
        <ecNumber evidence="5">2.4.1.54</ecNumber>
    </submittedName>
</protein>
<evidence type="ECO:0000256" key="1">
    <source>
        <dbReference type="ARBA" id="ARBA00006739"/>
    </source>
</evidence>
<evidence type="ECO:0000256" key="3">
    <source>
        <dbReference type="ARBA" id="ARBA00022679"/>
    </source>
</evidence>
<dbReference type="SUPFAM" id="SSF53448">
    <property type="entry name" value="Nucleotide-diphospho-sugar transferases"/>
    <property type="match status" value="1"/>
</dbReference>
<dbReference type="GO" id="GO:0047267">
    <property type="term" value="F:undecaprenyl-phosphate mannosyltransferase activity"/>
    <property type="evidence" value="ECO:0007669"/>
    <property type="project" value="UniProtKB-EC"/>
</dbReference>
<dbReference type="PANTHER" id="PTHR43398">
    <property type="entry name" value="DOLICHOL-PHOSPHATE MANNOSYLTRANSFERASE SUBUNIT 1"/>
    <property type="match status" value="1"/>
</dbReference>
<dbReference type="GO" id="GO:0016020">
    <property type="term" value="C:membrane"/>
    <property type="evidence" value="ECO:0007669"/>
    <property type="project" value="GOC"/>
</dbReference>
<evidence type="ECO:0000259" key="4">
    <source>
        <dbReference type="Pfam" id="PF00535"/>
    </source>
</evidence>
<dbReference type="OrthoDB" id="9810303at2"/>
<dbReference type="InterPro" id="IPR029044">
    <property type="entry name" value="Nucleotide-diphossugar_trans"/>
</dbReference>
<name>A0A5B9P866_9BACT</name>
<keyword evidence="2 5" id="KW-0328">Glycosyltransferase</keyword>
<evidence type="ECO:0000256" key="2">
    <source>
        <dbReference type="ARBA" id="ARBA00022676"/>
    </source>
</evidence>
<accession>A0A5B9P866</accession>
<dbReference type="Proteomes" id="UP000322214">
    <property type="component" value="Chromosome"/>
</dbReference>
<dbReference type="STRING" id="980251.GCA_001642875_04826"/>
<keyword evidence="6" id="KW-1185">Reference proteome</keyword>
<dbReference type="EMBL" id="CP042912">
    <property type="protein sequence ID" value="QEG22488.1"/>
    <property type="molecule type" value="Genomic_DNA"/>
</dbReference>
<dbReference type="PANTHER" id="PTHR43398:SF1">
    <property type="entry name" value="DOLICHOL-PHOSPHATE MANNOSYLTRANSFERASE SUBUNIT 1"/>
    <property type="match status" value="1"/>
</dbReference>
<proteinExistence type="inferred from homology"/>
<dbReference type="Gene3D" id="3.90.550.10">
    <property type="entry name" value="Spore Coat Polysaccharide Biosynthesis Protein SpsA, Chain A"/>
    <property type="match status" value="1"/>
</dbReference>
<reference evidence="5 6" key="1">
    <citation type="submission" date="2019-08" db="EMBL/GenBank/DDBJ databases">
        <title>Deep-cultivation of Planctomycetes and their phenomic and genomic characterization uncovers novel biology.</title>
        <authorList>
            <person name="Wiegand S."/>
            <person name="Jogler M."/>
            <person name="Boedeker C."/>
            <person name="Pinto D."/>
            <person name="Vollmers J."/>
            <person name="Rivas-Marin E."/>
            <person name="Kohn T."/>
            <person name="Peeters S.H."/>
            <person name="Heuer A."/>
            <person name="Rast P."/>
            <person name="Oberbeckmann S."/>
            <person name="Bunk B."/>
            <person name="Jeske O."/>
            <person name="Meyerdierks A."/>
            <person name="Storesund J.E."/>
            <person name="Kallscheuer N."/>
            <person name="Luecker S."/>
            <person name="Lage O.M."/>
            <person name="Pohl T."/>
            <person name="Merkel B.J."/>
            <person name="Hornburger P."/>
            <person name="Mueller R.-W."/>
            <person name="Bruemmer F."/>
            <person name="Labrenz M."/>
            <person name="Spormann A.M."/>
            <person name="Op den Camp H."/>
            <person name="Overmann J."/>
            <person name="Amann R."/>
            <person name="Jetten M.S.M."/>
            <person name="Mascher T."/>
            <person name="Medema M.H."/>
            <person name="Devos D.P."/>
            <person name="Kaster A.-K."/>
            <person name="Ovreas L."/>
            <person name="Rohde M."/>
            <person name="Galperin M.Y."/>
            <person name="Jogler C."/>
        </authorList>
    </citation>
    <scope>NUCLEOTIDE SEQUENCE [LARGE SCALE GENOMIC DNA]</scope>
    <source>
        <strain evidence="5 6">FC18</strain>
    </source>
</reference>
<dbReference type="KEGG" id="mff:MFFC18_23690"/>
<dbReference type="GO" id="GO:0004582">
    <property type="term" value="F:dolichyl-phosphate beta-D-mannosyltransferase activity"/>
    <property type="evidence" value="ECO:0007669"/>
    <property type="project" value="InterPro"/>
</dbReference>
<dbReference type="EC" id="2.4.1.54" evidence="5"/>
<evidence type="ECO:0000313" key="6">
    <source>
        <dbReference type="Proteomes" id="UP000322214"/>
    </source>
</evidence>
<comment type="similarity">
    <text evidence="1">Belongs to the glycosyltransferase 2 family.</text>
</comment>
<dbReference type="AlphaFoldDB" id="A0A5B9P866"/>
<organism evidence="5 6">
    <name type="scientific">Mariniblastus fucicola</name>
    <dbReference type="NCBI Taxonomy" id="980251"/>
    <lineage>
        <taxon>Bacteria</taxon>
        <taxon>Pseudomonadati</taxon>
        <taxon>Planctomycetota</taxon>
        <taxon>Planctomycetia</taxon>
        <taxon>Pirellulales</taxon>
        <taxon>Pirellulaceae</taxon>
        <taxon>Mariniblastus</taxon>
    </lineage>
</organism>
<dbReference type="Pfam" id="PF00535">
    <property type="entry name" value="Glycos_transf_2"/>
    <property type="match status" value="1"/>
</dbReference>
<gene>
    <name evidence="5" type="ORF">MFFC18_23690</name>
</gene>
<keyword evidence="3 5" id="KW-0808">Transferase</keyword>
<feature type="domain" description="Glycosyltransferase 2-like" evidence="4">
    <location>
        <begin position="49"/>
        <end position="219"/>
    </location>
</feature>
<dbReference type="InterPro" id="IPR001173">
    <property type="entry name" value="Glyco_trans_2-like"/>
</dbReference>
<dbReference type="RefSeq" id="WP_075086490.1">
    <property type="nucleotide sequence ID" value="NZ_CP042912.1"/>
</dbReference>
<sequence length="290" mass="32458">MESTTLAPQIKVAAPQEDDQLFAHDPNVVTRIADMNLHYAPVDTGMTYVVLPAYNEADGLPMLLQRIRRVFSDNRKPYHVIVVDDASSDDTPEIAIEYSEAMPVSLVQHIKNQNLPGALRSGLTAAVGLAKEGDVIVTMDGDDTHPPAFINPLLQKVEEGYDVVTASRYQNGSRVVGVPGYRVLMTHGAKLLFQLIMPISGVRDYTCGYRAYRFNVLKETMDHYGDEFVSEKGFSCMADVLLKMRKFKYVFGEVPFLLRYDQKQGLSKMNVGRTVSLTLKLLLKRRFGGY</sequence>